<evidence type="ECO:0000256" key="1">
    <source>
        <dbReference type="SAM" id="MobiDB-lite"/>
    </source>
</evidence>
<dbReference type="OrthoDB" id="25503at2759"/>
<comment type="caution">
    <text evidence="3">The sequence shown here is derived from an EMBL/GenBank/DDBJ whole genome shotgun (WGS) entry which is preliminary data.</text>
</comment>
<dbReference type="Gene3D" id="2.60.120.920">
    <property type="match status" value="1"/>
</dbReference>
<dbReference type="Pfam" id="PF00622">
    <property type="entry name" value="SPRY"/>
    <property type="match status" value="1"/>
</dbReference>
<dbReference type="CDD" id="cd12885">
    <property type="entry name" value="SPRY_RanBP_like"/>
    <property type="match status" value="1"/>
</dbReference>
<dbReference type="InterPro" id="IPR013320">
    <property type="entry name" value="ConA-like_dom_sf"/>
</dbReference>
<dbReference type="PANTHER" id="PTHR12864">
    <property type="entry name" value="RAN BINDING PROTEIN 9-RELATED"/>
    <property type="match status" value="1"/>
</dbReference>
<organism evidence="3 4">
    <name type="scientific">Reticulomyxa filosa</name>
    <dbReference type="NCBI Taxonomy" id="46433"/>
    <lineage>
        <taxon>Eukaryota</taxon>
        <taxon>Sar</taxon>
        <taxon>Rhizaria</taxon>
        <taxon>Retaria</taxon>
        <taxon>Foraminifera</taxon>
        <taxon>Monothalamids</taxon>
        <taxon>Reticulomyxidae</taxon>
        <taxon>Reticulomyxa</taxon>
    </lineage>
</organism>
<evidence type="ECO:0000313" key="3">
    <source>
        <dbReference type="EMBL" id="ETO26336.1"/>
    </source>
</evidence>
<dbReference type="Proteomes" id="UP000023152">
    <property type="component" value="Unassembled WGS sequence"/>
</dbReference>
<feature type="domain" description="B30.2/SPRY" evidence="2">
    <location>
        <begin position="112"/>
        <end position="323"/>
    </location>
</feature>
<evidence type="ECO:0000313" key="4">
    <source>
        <dbReference type="Proteomes" id="UP000023152"/>
    </source>
</evidence>
<dbReference type="AlphaFoldDB" id="X6NK38"/>
<protein>
    <submittedName>
        <fullName evidence="3">Ran-binding protein</fullName>
    </submittedName>
</protein>
<name>X6NK38_RETFI</name>
<reference evidence="3 4" key="1">
    <citation type="journal article" date="2013" name="Curr. Biol.">
        <title>The Genome of the Foraminiferan Reticulomyxa filosa.</title>
        <authorList>
            <person name="Glockner G."/>
            <person name="Hulsmann N."/>
            <person name="Schleicher M."/>
            <person name="Noegel A.A."/>
            <person name="Eichinger L."/>
            <person name="Gallinger C."/>
            <person name="Pawlowski J."/>
            <person name="Sierra R."/>
            <person name="Euteneuer U."/>
            <person name="Pillet L."/>
            <person name="Moustafa A."/>
            <person name="Platzer M."/>
            <person name="Groth M."/>
            <person name="Szafranski K."/>
            <person name="Schliwa M."/>
        </authorList>
    </citation>
    <scope>NUCLEOTIDE SEQUENCE [LARGE SCALE GENOMIC DNA]</scope>
</reference>
<evidence type="ECO:0000259" key="2">
    <source>
        <dbReference type="PROSITE" id="PS50188"/>
    </source>
</evidence>
<sequence length="601" mass="68215">MEDMKEKEIQVPPMAPEPLQEQLLFHQLRSLGLKALCCLLQQPEAVQLILEEKHGNLRDILPHLLTIATRPTDLDQYRSVEFLEEQEERLSEMLHDQPLQWNDRIPKSASQLTQKQLLKYSPFRTLQVHLPSRLDTESAMGVLFSQNHEFRIMFKKQQHHLVGYCRTNNMIPLSIPLYYFEAKIVKLGQRTKHGNGGNDTSSSSSKTDNAENNWRVAIGLWREGMNFQGDCGDESSYAFGASGFVYSTVSRKRVSTKWSDGFVEGDVIGVCWNQREKTIFFTRNGEMVNSKHCFDQVNGQFYPMVWLQGDGAQVSVNLGQEQMQFNLDKWLNPSQLQQLKKENQVQYSEAEIRRRTMAEELVRMMGDMFPLQFAVVTLEQCHDDLALAADYLVNNASREFDRIAQNISRNTARREAYRGEHKDDNKYDAEVDAEESGLMAFIASNVNDAGNGNGNGNGNGAGDNLGRGGARAGGMHGEDNLLDDEVDARLPVGLTLEEIAPNADIRHDEEIGADVSNWRANAGAPNEEEDSNSNHRRQIGIGSRLREQLPPIQLQKIHTGQYLSIWSDAHRICHDFWPKYWKRLQGNTGIVHSVDVNNSLE</sequence>
<accession>X6NK38</accession>
<dbReference type="InterPro" id="IPR043136">
    <property type="entry name" value="B30.2/SPRY_sf"/>
</dbReference>
<dbReference type="InterPro" id="IPR001870">
    <property type="entry name" value="B30.2/SPRY"/>
</dbReference>
<gene>
    <name evidence="3" type="ORF">RFI_10801</name>
</gene>
<keyword evidence="4" id="KW-1185">Reference proteome</keyword>
<dbReference type="EMBL" id="ASPP01007937">
    <property type="protein sequence ID" value="ETO26336.1"/>
    <property type="molecule type" value="Genomic_DNA"/>
</dbReference>
<feature type="compositionally biased region" description="Gly residues" evidence="1">
    <location>
        <begin position="453"/>
        <end position="475"/>
    </location>
</feature>
<dbReference type="PROSITE" id="PS50188">
    <property type="entry name" value="B302_SPRY"/>
    <property type="match status" value="1"/>
</dbReference>
<proteinExistence type="predicted"/>
<dbReference type="InterPro" id="IPR003877">
    <property type="entry name" value="SPRY_dom"/>
</dbReference>
<dbReference type="InterPro" id="IPR050618">
    <property type="entry name" value="Ubq-SigPath_Reg"/>
</dbReference>
<feature type="region of interest" description="Disordered" evidence="1">
    <location>
        <begin position="453"/>
        <end position="480"/>
    </location>
</feature>
<dbReference type="InterPro" id="IPR044736">
    <property type="entry name" value="Gid1/RanBPM/SPLA_SPRY"/>
</dbReference>
<dbReference type="SUPFAM" id="SSF49899">
    <property type="entry name" value="Concanavalin A-like lectins/glucanases"/>
    <property type="match status" value="1"/>
</dbReference>
<dbReference type="SMART" id="SM00449">
    <property type="entry name" value="SPRY"/>
    <property type="match status" value="1"/>
</dbReference>